<organism evidence="1 2">
    <name type="scientific">Mycobacterium cookii</name>
    <dbReference type="NCBI Taxonomy" id="1775"/>
    <lineage>
        <taxon>Bacteria</taxon>
        <taxon>Bacillati</taxon>
        <taxon>Actinomycetota</taxon>
        <taxon>Actinomycetes</taxon>
        <taxon>Mycobacteriales</taxon>
        <taxon>Mycobacteriaceae</taxon>
        <taxon>Mycobacterium</taxon>
    </lineage>
</organism>
<dbReference type="EMBL" id="AP022569">
    <property type="protein sequence ID" value="BBX44432.1"/>
    <property type="molecule type" value="Genomic_DNA"/>
</dbReference>
<keyword evidence="2" id="KW-1185">Reference proteome</keyword>
<sequence length="51" mass="6003">MATTLTDTTRIGRCLMFVREHLEQARAADDQIRAMQWHAVMDEFIDAWPRP</sequence>
<name>A0A7I7KSV8_9MYCO</name>
<dbReference type="KEGG" id="mcoo:MCOO_04470"/>
<dbReference type="AlphaFoldDB" id="A0A7I7KSV8"/>
<dbReference type="Proteomes" id="UP000465866">
    <property type="component" value="Chromosome"/>
</dbReference>
<evidence type="ECO:0000313" key="2">
    <source>
        <dbReference type="Proteomes" id="UP000465866"/>
    </source>
</evidence>
<accession>A0A7I7KSV8</accession>
<protein>
    <submittedName>
        <fullName evidence="1">Uncharacterized protein</fullName>
    </submittedName>
</protein>
<proteinExistence type="predicted"/>
<dbReference type="RefSeq" id="WP_163774886.1">
    <property type="nucleotide sequence ID" value="NZ_AP022569.1"/>
</dbReference>
<reference evidence="1 2" key="1">
    <citation type="journal article" date="2019" name="Emerg. Microbes Infect.">
        <title>Comprehensive subspecies identification of 175 nontuberculous mycobacteria species based on 7547 genomic profiles.</title>
        <authorList>
            <person name="Matsumoto Y."/>
            <person name="Kinjo T."/>
            <person name="Motooka D."/>
            <person name="Nabeya D."/>
            <person name="Jung N."/>
            <person name="Uechi K."/>
            <person name="Horii T."/>
            <person name="Iida T."/>
            <person name="Fujita J."/>
            <person name="Nakamura S."/>
        </authorList>
    </citation>
    <scope>NUCLEOTIDE SEQUENCE [LARGE SCALE GENOMIC DNA]</scope>
    <source>
        <strain evidence="1 2">JCM 12404</strain>
    </source>
</reference>
<evidence type="ECO:0000313" key="1">
    <source>
        <dbReference type="EMBL" id="BBX44432.1"/>
    </source>
</evidence>
<gene>
    <name evidence="1" type="ORF">MCOO_04470</name>
</gene>